<sequence>MERPRTRFVEIAVPYLTAKARIAPLNVGSQDLVLDTIYRTHYSTSNDLNVARPAPTVPCDTQFVSSFYQDGVQVAKHQPVLVFPDQRFVDSKYVAKLRNANSQQLPRLDSSLQATQNEAQSHRQRKRRRQALPEAPHPQLDDNGTLAHQQQVTQYASPLQAPNLQPAQTSHQSQNLGQPQQSRADPTPNNWTQSSFYQQPPCNASLRQLYNSSGPSITRSSQFRITPVDASGMPVSSIRHQDLDTPNPQPQGYSTRNEFGIFSNSSQSNIVPAEDTSIVTGSMGQQNMDVSQPQHEEDSLDDVLDLSQSMPSEDHYNSYNSGSLR</sequence>
<feature type="compositionally biased region" description="Polar residues" evidence="1">
    <location>
        <begin position="104"/>
        <end position="119"/>
    </location>
</feature>
<dbReference type="Proteomes" id="UP000562682">
    <property type="component" value="Unassembled WGS sequence"/>
</dbReference>
<feature type="region of interest" description="Disordered" evidence="1">
    <location>
        <begin position="104"/>
        <end position="143"/>
    </location>
</feature>
<proteinExistence type="predicted"/>
<comment type="caution">
    <text evidence="2">The sequence shown here is derived from an EMBL/GenBank/DDBJ whole genome shotgun (WGS) entry which is preliminary data.</text>
</comment>
<name>A0A8H5TY27_9HYPO</name>
<feature type="compositionally biased region" description="Polar residues" evidence="1">
    <location>
        <begin position="244"/>
        <end position="270"/>
    </location>
</feature>
<feature type="compositionally biased region" description="Polar residues" evidence="1">
    <location>
        <begin position="284"/>
        <end position="293"/>
    </location>
</feature>
<evidence type="ECO:0000313" key="2">
    <source>
        <dbReference type="EMBL" id="KAF5678863.1"/>
    </source>
</evidence>
<gene>
    <name evidence="2" type="ORF">FDENT_8858</name>
</gene>
<feature type="region of interest" description="Disordered" evidence="1">
    <location>
        <begin position="163"/>
        <end position="199"/>
    </location>
</feature>
<dbReference type="AlphaFoldDB" id="A0A8H5TY27"/>
<dbReference type="EMBL" id="JAAOAK010000262">
    <property type="protein sequence ID" value="KAF5678863.1"/>
    <property type="molecule type" value="Genomic_DNA"/>
</dbReference>
<accession>A0A8H5TY27</accession>
<feature type="region of interest" description="Disordered" evidence="1">
    <location>
        <begin position="232"/>
        <end position="272"/>
    </location>
</feature>
<reference evidence="2 3" key="1">
    <citation type="submission" date="2020-05" db="EMBL/GenBank/DDBJ databases">
        <title>Identification and distribution of gene clusters putatively required for synthesis of sphingolipid metabolism inhibitors in phylogenetically diverse species of the filamentous fungus Fusarium.</title>
        <authorList>
            <person name="Kim H.-S."/>
            <person name="Busman M."/>
            <person name="Brown D.W."/>
            <person name="Divon H."/>
            <person name="Uhlig S."/>
            <person name="Proctor R.H."/>
        </authorList>
    </citation>
    <scope>NUCLEOTIDE SEQUENCE [LARGE SCALE GENOMIC DNA]</scope>
    <source>
        <strain evidence="2 3">NRRL 25311</strain>
    </source>
</reference>
<protein>
    <submittedName>
        <fullName evidence="2">Uncharacterized protein</fullName>
    </submittedName>
</protein>
<keyword evidence="3" id="KW-1185">Reference proteome</keyword>
<feature type="region of interest" description="Disordered" evidence="1">
    <location>
        <begin position="284"/>
        <end position="325"/>
    </location>
</feature>
<evidence type="ECO:0000256" key="1">
    <source>
        <dbReference type="SAM" id="MobiDB-lite"/>
    </source>
</evidence>
<evidence type="ECO:0000313" key="3">
    <source>
        <dbReference type="Proteomes" id="UP000562682"/>
    </source>
</evidence>
<organism evidence="2 3">
    <name type="scientific">Fusarium denticulatum</name>
    <dbReference type="NCBI Taxonomy" id="48507"/>
    <lineage>
        <taxon>Eukaryota</taxon>
        <taxon>Fungi</taxon>
        <taxon>Dikarya</taxon>
        <taxon>Ascomycota</taxon>
        <taxon>Pezizomycotina</taxon>
        <taxon>Sordariomycetes</taxon>
        <taxon>Hypocreomycetidae</taxon>
        <taxon>Hypocreales</taxon>
        <taxon>Nectriaceae</taxon>
        <taxon>Fusarium</taxon>
        <taxon>Fusarium fujikuroi species complex</taxon>
    </lineage>
</organism>